<dbReference type="InterPro" id="IPR010987">
    <property type="entry name" value="Glutathione-S-Trfase_C-like"/>
</dbReference>
<dbReference type="InterPro" id="IPR004046">
    <property type="entry name" value="GST_C"/>
</dbReference>
<dbReference type="SUPFAM" id="SSF47616">
    <property type="entry name" value="GST C-terminal domain-like"/>
    <property type="match status" value="1"/>
</dbReference>
<dbReference type="SUPFAM" id="SSF52833">
    <property type="entry name" value="Thioredoxin-like"/>
    <property type="match status" value="1"/>
</dbReference>
<gene>
    <name evidence="5" type="primary">GTT1_1</name>
    <name evidence="5" type="ORF">LHYA1_G007907</name>
</gene>
<dbReference type="GO" id="GO:0016740">
    <property type="term" value="F:transferase activity"/>
    <property type="evidence" value="ECO:0007669"/>
    <property type="project" value="UniProtKB-KW"/>
</dbReference>
<organism evidence="5 6">
    <name type="scientific">Lachnellula hyalina</name>
    <dbReference type="NCBI Taxonomy" id="1316788"/>
    <lineage>
        <taxon>Eukaryota</taxon>
        <taxon>Fungi</taxon>
        <taxon>Dikarya</taxon>
        <taxon>Ascomycota</taxon>
        <taxon>Pezizomycotina</taxon>
        <taxon>Leotiomycetes</taxon>
        <taxon>Helotiales</taxon>
        <taxon>Lachnaceae</taxon>
        <taxon>Lachnellula</taxon>
    </lineage>
</organism>
<dbReference type="PANTHER" id="PTHR44051">
    <property type="entry name" value="GLUTATHIONE S-TRANSFERASE-RELATED"/>
    <property type="match status" value="1"/>
</dbReference>
<dbReference type="Gene3D" id="1.20.1050.10">
    <property type="match status" value="1"/>
</dbReference>
<keyword evidence="6" id="KW-1185">Reference proteome</keyword>
<dbReference type="InterPro" id="IPR036249">
    <property type="entry name" value="Thioredoxin-like_sf"/>
</dbReference>
<dbReference type="SFLD" id="SFLDG00358">
    <property type="entry name" value="Main_(cytGST)"/>
    <property type="match status" value="1"/>
</dbReference>
<dbReference type="Proteomes" id="UP000431533">
    <property type="component" value="Unassembled WGS sequence"/>
</dbReference>
<dbReference type="Pfam" id="PF02798">
    <property type="entry name" value="GST_N"/>
    <property type="match status" value="1"/>
</dbReference>
<dbReference type="Gene3D" id="3.40.30.10">
    <property type="entry name" value="Glutaredoxin"/>
    <property type="match status" value="1"/>
</dbReference>
<evidence type="ECO:0000256" key="1">
    <source>
        <dbReference type="ARBA" id="ARBA00007409"/>
    </source>
</evidence>
<dbReference type="PANTHER" id="PTHR44051:SF9">
    <property type="entry name" value="GLUTATHIONE S-TRANSFERASE 1"/>
    <property type="match status" value="1"/>
</dbReference>
<keyword evidence="5" id="KW-0808">Transferase</keyword>
<dbReference type="InterPro" id="IPR036282">
    <property type="entry name" value="Glutathione-S-Trfase_C_sf"/>
</dbReference>
<protein>
    <submittedName>
        <fullName evidence="5">Glutathione S-transferase</fullName>
    </submittedName>
</protein>
<comment type="similarity">
    <text evidence="1 2">Belongs to the GST superfamily.</text>
</comment>
<dbReference type="SFLD" id="SFLDS00019">
    <property type="entry name" value="Glutathione_Transferase_(cytos"/>
    <property type="match status" value="1"/>
</dbReference>
<evidence type="ECO:0000256" key="2">
    <source>
        <dbReference type="RuleBase" id="RU003494"/>
    </source>
</evidence>
<feature type="domain" description="GST N-terminal" evidence="3">
    <location>
        <begin position="18"/>
        <end position="99"/>
    </location>
</feature>
<dbReference type="PROSITE" id="PS50404">
    <property type="entry name" value="GST_NTER"/>
    <property type="match status" value="1"/>
</dbReference>
<dbReference type="Pfam" id="PF00043">
    <property type="entry name" value="GST_C"/>
    <property type="match status" value="1"/>
</dbReference>
<dbReference type="InterPro" id="IPR040079">
    <property type="entry name" value="Glutathione_S-Trfase"/>
</dbReference>
<proteinExistence type="inferred from homology"/>
<dbReference type="RefSeq" id="XP_031001679.1">
    <property type="nucleotide sequence ID" value="XM_031152831.1"/>
</dbReference>
<evidence type="ECO:0000313" key="6">
    <source>
        <dbReference type="Proteomes" id="UP000431533"/>
    </source>
</evidence>
<dbReference type="CDD" id="cd03046">
    <property type="entry name" value="GST_N_GTT1_like"/>
    <property type="match status" value="1"/>
</dbReference>
<dbReference type="GeneID" id="41988105"/>
<comment type="caution">
    <text evidence="5">The sequence shown here is derived from an EMBL/GenBank/DDBJ whole genome shotgun (WGS) entry which is preliminary data.</text>
</comment>
<reference evidence="5 6" key="1">
    <citation type="submission" date="2018-05" db="EMBL/GenBank/DDBJ databases">
        <title>Genome sequencing and assembly of the regulated plant pathogen Lachnellula willkommii and related sister species for the development of diagnostic species identification markers.</title>
        <authorList>
            <person name="Giroux E."/>
            <person name="Bilodeau G."/>
        </authorList>
    </citation>
    <scope>NUCLEOTIDE SEQUENCE [LARGE SCALE GENOMIC DNA]</scope>
    <source>
        <strain evidence="5 6">CBS 185.66</strain>
    </source>
</reference>
<feature type="domain" description="GST C-terminal" evidence="4">
    <location>
        <begin position="102"/>
        <end position="240"/>
    </location>
</feature>
<evidence type="ECO:0000313" key="5">
    <source>
        <dbReference type="EMBL" id="TVY22891.1"/>
    </source>
</evidence>
<dbReference type="PROSITE" id="PS50405">
    <property type="entry name" value="GST_CTER"/>
    <property type="match status" value="1"/>
</dbReference>
<dbReference type="AlphaFoldDB" id="A0A8H8QUS2"/>
<accession>A0A8H8QUS2</accession>
<dbReference type="EMBL" id="QGMH01000220">
    <property type="protein sequence ID" value="TVY22891.1"/>
    <property type="molecule type" value="Genomic_DNA"/>
</dbReference>
<name>A0A8H8QUS2_9HELO</name>
<evidence type="ECO:0000259" key="4">
    <source>
        <dbReference type="PROSITE" id="PS50405"/>
    </source>
</evidence>
<dbReference type="OrthoDB" id="2309723at2759"/>
<evidence type="ECO:0000259" key="3">
    <source>
        <dbReference type="PROSITE" id="PS50404"/>
    </source>
</evidence>
<sequence length="240" mass="27282">MATTTPEAATVAEITQKAGLPTLHHLDHSQSQRMIWLLEELGIEYNLVKYKRIDNRAPPELAKIHQLGKAPILVTADGRPIIETSAIVSYLLKTYDRDGLFATDDWLREEMLNSFAGSSLGPVTGIALLTELLPKHSPWPISIIMRMVHGTVQKTYTNGEFTKAMKFLDSELGDKEWFNGENLGKSDVILSWPLDMIVQRGWVDLEGDWPRLAAWRKRILQRDAWKRGMEKGNGYDLKVW</sequence>
<dbReference type="InterPro" id="IPR004045">
    <property type="entry name" value="Glutathione_S-Trfase_N"/>
</dbReference>